<dbReference type="Proteomes" id="UP001549291">
    <property type="component" value="Unassembled WGS sequence"/>
</dbReference>
<reference evidence="2 3" key="1">
    <citation type="submission" date="2024-06" db="EMBL/GenBank/DDBJ databases">
        <title>Genomic Encyclopedia of Type Strains, Phase V (KMG-V): Genome sequencing to study the core and pangenomes of soil and plant-associated prokaryotes.</title>
        <authorList>
            <person name="Whitman W."/>
        </authorList>
    </citation>
    <scope>NUCLEOTIDE SEQUENCE [LARGE SCALE GENOMIC DNA]</scope>
    <source>
        <strain evidence="2 3">USDA 160</strain>
    </source>
</reference>
<accession>A0ABV2RR30</accession>
<organism evidence="2 3">
    <name type="scientific">Bradyrhizobium japonicum</name>
    <dbReference type="NCBI Taxonomy" id="375"/>
    <lineage>
        <taxon>Bacteria</taxon>
        <taxon>Pseudomonadati</taxon>
        <taxon>Pseudomonadota</taxon>
        <taxon>Alphaproteobacteria</taxon>
        <taxon>Hyphomicrobiales</taxon>
        <taxon>Nitrobacteraceae</taxon>
        <taxon>Bradyrhizobium</taxon>
    </lineage>
</organism>
<dbReference type="EMBL" id="JBEPTQ010000002">
    <property type="protein sequence ID" value="MET4719388.1"/>
    <property type="molecule type" value="Genomic_DNA"/>
</dbReference>
<keyword evidence="3" id="KW-1185">Reference proteome</keyword>
<proteinExistence type="predicted"/>
<dbReference type="Pfam" id="PF01068">
    <property type="entry name" value="DNA_ligase_A_M"/>
    <property type="match status" value="1"/>
</dbReference>
<sequence>MLICAPCDPLSFAFPRPSRRRAIRPQLDPRNQYDGYRARLVRAGDRVRLESKAGLDWTWRYPFITETARKMCQAHFAIDGEIVVLDLRGVSDFDALSSTPST</sequence>
<gene>
    <name evidence="2" type="ORF">ABIF63_003494</name>
</gene>
<dbReference type="InterPro" id="IPR012310">
    <property type="entry name" value="DNA_ligase_ATP-dep_cent"/>
</dbReference>
<evidence type="ECO:0000313" key="2">
    <source>
        <dbReference type="EMBL" id="MET4719388.1"/>
    </source>
</evidence>
<comment type="caution">
    <text evidence="2">The sequence shown here is derived from an EMBL/GenBank/DDBJ whole genome shotgun (WGS) entry which is preliminary data.</text>
</comment>
<dbReference type="SUPFAM" id="SSF56091">
    <property type="entry name" value="DNA ligase/mRNA capping enzyme, catalytic domain"/>
    <property type="match status" value="1"/>
</dbReference>
<protein>
    <recommendedName>
        <fullName evidence="1">ATP-dependent DNA ligase family profile domain-containing protein</fullName>
    </recommendedName>
</protein>
<evidence type="ECO:0000313" key="3">
    <source>
        <dbReference type="Proteomes" id="UP001549291"/>
    </source>
</evidence>
<name>A0ABV2RR30_BRAJP</name>
<feature type="domain" description="ATP-dependent DNA ligase family profile" evidence="1">
    <location>
        <begin position="33"/>
        <end position="88"/>
    </location>
</feature>
<evidence type="ECO:0000259" key="1">
    <source>
        <dbReference type="Pfam" id="PF01068"/>
    </source>
</evidence>
<dbReference type="Gene3D" id="3.30.470.30">
    <property type="entry name" value="DNA ligase/mRNA capping enzyme"/>
    <property type="match status" value="1"/>
</dbReference>